<organism evidence="2 3">
    <name type="scientific">Pontibacter diazotrophicus</name>
    <dbReference type="NCBI Taxonomy" id="1400979"/>
    <lineage>
        <taxon>Bacteria</taxon>
        <taxon>Pseudomonadati</taxon>
        <taxon>Bacteroidota</taxon>
        <taxon>Cytophagia</taxon>
        <taxon>Cytophagales</taxon>
        <taxon>Hymenobacteraceae</taxon>
        <taxon>Pontibacter</taxon>
    </lineage>
</organism>
<proteinExistence type="predicted"/>
<name>A0A3D8LBE5_9BACT</name>
<evidence type="ECO:0000256" key="1">
    <source>
        <dbReference type="SAM" id="SignalP"/>
    </source>
</evidence>
<feature type="chain" id="PRO_5017749549" description="Outer membrane protein beta-barrel domain-containing protein" evidence="1">
    <location>
        <begin position="25"/>
        <end position="197"/>
    </location>
</feature>
<evidence type="ECO:0008006" key="4">
    <source>
        <dbReference type="Google" id="ProtNLM"/>
    </source>
</evidence>
<keyword evidence="3" id="KW-1185">Reference proteome</keyword>
<dbReference type="EMBL" id="QRGR01000013">
    <property type="protein sequence ID" value="RDV14717.1"/>
    <property type="molecule type" value="Genomic_DNA"/>
</dbReference>
<dbReference type="Proteomes" id="UP000256708">
    <property type="component" value="Unassembled WGS sequence"/>
</dbReference>
<gene>
    <name evidence="2" type="ORF">DXT99_13725</name>
</gene>
<keyword evidence="1" id="KW-0732">Signal</keyword>
<sequence length="197" mass="21705">MKNQLPLLTLLFYLAIAGLSTAQAQDKGLAMATSPDAPKRYMGMVEFGFLYGKTGDTNFSSSVASPTVQLFNGYRFHRLLVVGGTVGFDFYNNVLVTPIALGIRGELLKGRVSPVYGVDAGYGTTFLSDESNEQKIEGGWMFSPSAGIRVNTGNSTAYTFGVGYKTQRVKTDTNWWGNRTEQKINYKRLSLRMGFIF</sequence>
<protein>
    <recommendedName>
        <fullName evidence="4">Outer membrane protein beta-barrel domain-containing protein</fullName>
    </recommendedName>
</protein>
<dbReference type="RefSeq" id="WP_115566128.1">
    <property type="nucleotide sequence ID" value="NZ_QRGR01000013.1"/>
</dbReference>
<evidence type="ECO:0000313" key="2">
    <source>
        <dbReference type="EMBL" id="RDV14717.1"/>
    </source>
</evidence>
<dbReference type="OrthoDB" id="1121518at2"/>
<feature type="signal peptide" evidence="1">
    <location>
        <begin position="1"/>
        <end position="24"/>
    </location>
</feature>
<evidence type="ECO:0000313" key="3">
    <source>
        <dbReference type="Proteomes" id="UP000256708"/>
    </source>
</evidence>
<comment type="caution">
    <text evidence="2">The sequence shown here is derived from an EMBL/GenBank/DDBJ whole genome shotgun (WGS) entry which is preliminary data.</text>
</comment>
<reference evidence="3" key="1">
    <citation type="submission" date="2018-08" db="EMBL/GenBank/DDBJ databases">
        <authorList>
            <person name="Liu Z.-W."/>
            <person name="Du Z.-J."/>
        </authorList>
    </citation>
    <scope>NUCLEOTIDE SEQUENCE [LARGE SCALE GENOMIC DNA]</scope>
    <source>
        <strain evidence="3">H4X</strain>
    </source>
</reference>
<dbReference type="AlphaFoldDB" id="A0A3D8LBE5"/>
<accession>A0A3D8LBE5</accession>